<evidence type="ECO:0000256" key="3">
    <source>
        <dbReference type="ARBA" id="ARBA00006424"/>
    </source>
</evidence>
<dbReference type="GO" id="GO:0003723">
    <property type="term" value="F:RNA binding"/>
    <property type="evidence" value="ECO:0007669"/>
    <property type="project" value="UniProtKB-KW"/>
</dbReference>
<name>A2RQI4_9REOV</name>
<evidence type="ECO:0000256" key="5">
    <source>
        <dbReference type="ARBA" id="ARBA00022844"/>
    </source>
</evidence>
<dbReference type="Pfam" id="PF07236">
    <property type="entry name" value="Phytoreo_S7"/>
    <property type="match status" value="1"/>
</dbReference>
<evidence type="ECO:0000256" key="6">
    <source>
        <dbReference type="ARBA" id="ARBA00022884"/>
    </source>
</evidence>
<accession>A2RQI4</accession>
<feature type="compositionally biased region" description="Basic and acidic residues" evidence="9">
    <location>
        <begin position="491"/>
        <end position="507"/>
    </location>
</feature>
<dbReference type="GO" id="GO:0030430">
    <property type="term" value="C:host cell cytoplasm"/>
    <property type="evidence" value="ECO:0007669"/>
    <property type="project" value="UniProtKB-SubCell"/>
</dbReference>
<evidence type="ECO:0000256" key="9">
    <source>
        <dbReference type="SAM" id="MobiDB-lite"/>
    </source>
</evidence>
<keyword evidence="5" id="KW-0946">Virion</keyword>
<protein>
    <recommendedName>
        <fullName evidence="4">Protein P7</fullName>
    </recommendedName>
</protein>
<sequence length="523" mass="57521">MTIAIVCLGLLHERVVLTRALNDATKDFYNAVSGVKDPRPDNVEATRSLGRASISLRKIVPTDTVILDFKDESFIMANKNLSLNDLCGSPSNTAPKSTFESVMPSLSTLFGTPFVQGAYRQNVIASNGNITNLLILVVGPPSGFSKKIAVASASSTVETSTDSKIDLSKVVDLNTAMISETSLPSASAVKAMSVGDVMVRCDSLDRVLITKAIKYFTNYVYNIQNSAFDESTKILLNSTFEELLSVENEKPRFKSDVMATASPQLRGIVLPVGHGKSYLCEHHPEIFVEIDSVFSKEEHAKLDELRKQAVENDSWEEYNSMFNSYVKKAAKRGEYDGKIILGHHSDNLLPNGIRLLGIYSLDTEESVDQHIKDNPSVKGREDLLRSNWKSISREATVKAKTVRDLHNKILNDMAKFTSTALKSSDKCNESSGLIKIRFINGFPKSGYSVSNLEKAGIQVVASDDDDIEVYIYNTPINVSRRRRGKGGAVDDAGKPRQRADAKSMNVDTDKVSEDEFIGKVKSL</sequence>
<reference evidence="10" key="2">
    <citation type="journal article" date="2007" name="Virus Genes">
        <title>Molecular analysis of six segments of tobacco leaf enation virus, a novel phytoreovirus from tobacco.</title>
        <authorList>
            <person name="Picton A."/>
            <person name="Potgieter C."/>
            <person name="Rey M.E."/>
        </authorList>
    </citation>
    <scope>NUCLEOTIDE SEQUENCE</scope>
</reference>
<dbReference type="InterPro" id="IPR009873">
    <property type="entry name" value="Phytoreo_S7"/>
</dbReference>
<evidence type="ECO:0000256" key="8">
    <source>
        <dbReference type="ARBA" id="ARBA00025424"/>
    </source>
</evidence>
<comment type="function">
    <text evidence="8">Probable component of the transcriptional machinery present in the inner capsid. Displays dsRNA binding activity and may play an important role in the sorting of viral RNA and virion assembly. Together with the RNA-directed RNA polymerase P1 and capping enzyme P5, forms an transcriptional complex positioned near the channels situated at each of the five-fold vertices of the core.</text>
</comment>
<evidence type="ECO:0000256" key="4">
    <source>
        <dbReference type="ARBA" id="ARBA00016841"/>
    </source>
</evidence>
<proteinExistence type="inferred from homology"/>
<dbReference type="EMBL" id="AY587758">
    <property type="protein sequence ID" value="AAT97064.1"/>
    <property type="molecule type" value="Genomic_RNA"/>
</dbReference>
<comment type="similarity">
    <text evidence="3">Belongs to the phytoreovirus protein P7 family.</text>
</comment>
<evidence type="ECO:0000256" key="2">
    <source>
        <dbReference type="ARBA" id="ARBA00004328"/>
    </source>
</evidence>
<organism evidence="10">
    <name type="scientific">Tobacco leaf enation phytoreovirus</name>
    <dbReference type="NCBI Taxonomy" id="288891"/>
    <lineage>
        <taxon>Viruses</taxon>
        <taxon>Riboviria</taxon>
        <taxon>Orthornavirae</taxon>
        <taxon>Duplornaviricota</taxon>
        <taxon>Resentoviricetes</taxon>
        <taxon>Reovirales</taxon>
        <taxon>Sedoreoviridae</taxon>
        <taxon>Phytoreovirus</taxon>
    </lineage>
</organism>
<reference evidence="10" key="1">
    <citation type="submission" date="2004-04" db="EMBL/GenBank/DDBJ databases">
        <authorList>
            <person name="Picton A.C.P."/>
            <person name="Potgieter A.C."/>
            <person name="Rey M.E.C."/>
        </authorList>
    </citation>
    <scope>NUCLEOTIDE SEQUENCE</scope>
</reference>
<keyword evidence="7" id="KW-1035">Host cytoplasm</keyword>
<comment type="subcellular location">
    <subcellularLocation>
        <location evidence="1">Host cytoplasm</location>
    </subcellularLocation>
    <subcellularLocation>
        <location evidence="2">Virion</location>
    </subcellularLocation>
</comment>
<feature type="region of interest" description="Disordered" evidence="9">
    <location>
        <begin position="481"/>
        <end position="507"/>
    </location>
</feature>
<evidence type="ECO:0000313" key="10">
    <source>
        <dbReference type="EMBL" id="AAT97064.1"/>
    </source>
</evidence>
<dbReference type="GO" id="GO:0044423">
    <property type="term" value="C:virion component"/>
    <property type="evidence" value="ECO:0007669"/>
    <property type="project" value="UniProtKB-KW"/>
</dbReference>
<evidence type="ECO:0000256" key="7">
    <source>
        <dbReference type="ARBA" id="ARBA00023200"/>
    </source>
</evidence>
<evidence type="ECO:0000256" key="1">
    <source>
        <dbReference type="ARBA" id="ARBA00004192"/>
    </source>
</evidence>
<keyword evidence="6" id="KW-0694">RNA-binding</keyword>